<gene>
    <name evidence="2" type="ORF">JIG36_13535</name>
</gene>
<keyword evidence="1" id="KW-0812">Transmembrane</keyword>
<evidence type="ECO:0000256" key="1">
    <source>
        <dbReference type="SAM" id="Phobius"/>
    </source>
</evidence>
<keyword evidence="3" id="KW-1185">Reference proteome</keyword>
<dbReference type="RefSeq" id="WP_203376468.1">
    <property type="nucleotide sequence ID" value="NZ_JAENHP010000003.1"/>
</dbReference>
<reference evidence="2 3" key="1">
    <citation type="submission" date="2021-01" db="EMBL/GenBank/DDBJ databases">
        <title>Actinoplanes sp. nov. LDG1-06 isolated from lichen.</title>
        <authorList>
            <person name="Saeng-In P."/>
            <person name="Phongsopitanun W."/>
            <person name="Kanchanasin P."/>
            <person name="Yuki M."/>
            <person name="Kudo T."/>
            <person name="Ohkuma M."/>
            <person name="Tanasupawat S."/>
        </authorList>
    </citation>
    <scope>NUCLEOTIDE SEQUENCE [LARGE SCALE GENOMIC DNA]</scope>
    <source>
        <strain evidence="2 3">LDG1-06</strain>
    </source>
</reference>
<keyword evidence="1" id="KW-0472">Membrane</keyword>
<feature type="transmembrane region" description="Helical" evidence="1">
    <location>
        <begin position="39"/>
        <end position="57"/>
    </location>
</feature>
<evidence type="ECO:0000313" key="2">
    <source>
        <dbReference type="EMBL" id="MBM2616581.1"/>
    </source>
</evidence>
<dbReference type="EMBL" id="JAENHP010000003">
    <property type="protein sequence ID" value="MBM2616581.1"/>
    <property type="molecule type" value="Genomic_DNA"/>
</dbReference>
<accession>A0ABS2ABB8</accession>
<feature type="transmembrane region" description="Helical" evidence="1">
    <location>
        <begin position="12"/>
        <end position="33"/>
    </location>
</feature>
<proteinExistence type="predicted"/>
<evidence type="ECO:0000313" key="3">
    <source>
        <dbReference type="Proteomes" id="UP000632138"/>
    </source>
</evidence>
<sequence>MERQIVLRRWTRPVYQVGAVVAFVATVQAVIVPAVGGPAWVWGAVPVLGAAATLMTIKSIPYGHVKYPA</sequence>
<dbReference type="Proteomes" id="UP000632138">
    <property type="component" value="Unassembled WGS sequence"/>
</dbReference>
<name>A0ABS2ABB8_9ACTN</name>
<protein>
    <submittedName>
        <fullName evidence="2">Uncharacterized protein</fullName>
    </submittedName>
</protein>
<comment type="caution">
    <text evidence="2">The sequence shown here is derived from an EMBL/GenBank/DDBJ whole genome shotgun (WGS) entry which is preliminary data.</text>
</comment>
<keyword evidence="1" id="KW-1133">Transmembrane helix</keyword>
<organism evidence="2 3">
    <name type="scientific">Paractinoplanes ovalisporus</name>
    <dbReference type="NCBI Taxonomy" id="2810368"/>
    <lineage>
        <taxon>Bacteria</taxon>
        <taxon>Bacillati</taxon>
        <taxon>Actinomycetota</taxon>
        <taxon>Actinomycetes</taxon>
        <taxon>Micromonosporales</taxon>
        <taxon>Micromonosporaceae</taxon>
        <taxon>Paractinoplanes</taxon>
    </lineage>
</organism>